<dbReference type="Gene3D" id="3.40.30.10">
    <property type="entry name" value="Glutaredoxin"/>
    <property type="match status" value="1"/>
</dbReference>
<gene>
    <name evidence="3" type="ORF">SAMN05421855_101993</name>
</gene>
<evidence type="ECO:0000256" key="2">
    <source>
        <dbReference type="PROSITE-ProRule" id="PRU01282"/>
    </source>
</evidence>
<organism evidence="3 4">
    <name type="scientific">Ulvibacter litoralis</name>
    <dbReference type="NCBI Taxonomy" id="227084"/>
    <lineage>
        <taxon>Bacteria</taxon>
        <taxon>Pseudomonadati</taxon>
        <taxon>Bacteroidota</taxon>
        <taxon>Flavobacteriia</taxon>
        <taxon>Flavobacteriales</taxon>
        <taxon>Flavobacteriaceae</taxon>
        <taxon>Ulvibacter</taxon>
    </lineage>
</organism>
<dbReference type="InterPro" id="IPR036249">
    <property type="entry name" value="Thioredoxin-like_sf"/>
</dbReference>
<dbReference type="PANTHER" id="PTHR30041">
    <property type="entry name" value="ARSENATE REDUCTASE"/>
    <property type="match status" value="1"/>
</dbReference>
<evidence type="ECO:0000256" key="1">
    <source>
        <dbReference type="ARBA" id="ARBA00007198"/>
    </source>
</evidence>
<dbReference type="EMBL" id="FNBA01000001">
    <property type="protein sequence ID" value="SDE51120.1"/>
    <property type="molecule type" value="Genomic_DNA"/>
</dbReference>
<dbReference type="AlphaFoldDB" id="A0A1G7DJ96"/>
<dbReference type="STRING" id="227084.SAMN05421855_101993"/>
<sequence length="117" mass="13616">MKKIYYLTTCDTCKRIMKDIDLPQSFQKQDIKSEPLTVKQLDELHDLAGSYEALFSKRAKLYKERNLKDETLSEKDFKSLLLEHYTFLKRPVIINASEIFIGNSKKTVEAAKNSIHS</sequence>
<dbReference type="Pfam" id="PF03960">
    <property type="entry name" value="ArsC"/>
    <property type="match status" value="1"/>
</dbReference>
<dbReference type="InterPro" id="IPR006660">
    <property type="entry name" value="Arsenate_reductase-like"/>
</dbReference>
<keyword evidence="4" id="KW-1185">Reference proteome</keyword>
<accession>A0A1G7DJ96</accession>
<comment type="similarity">
    <text evidence="1 2">Belongs to the ArsC family.</text>
</comment>
<dbReference type="Proteomes" id="UP000199321">
    <property type="component" value="Unassembled WGS sequence"/>
</dbReference>
<evidence type="ECO:0000313" key="3">
    <source>
        <dbReference type="EMBL" id="SDE51120.1"/>
    </source>
</evidence>
<dbReference type="OrthoDB" id="1120494at2"/>
<dbReference type="PROSITE" id="PS51353">
    <property type="entry name" value="ARSC"/>
    <property type="match status" value="1"/>
</dbReference>
<proteinExistence type="inferred from homology"/>
<name>A0A1G7DJ96_9FLAO</name>
<dbReference type="RefSeq" id="WP_093141271.1">
    <property type="nucleotide sequence ID" value="NZ_BMWO01000001.1"/>
</dbReference>
<reference evidence="3 4" key="1">
    <citation type="submission" date="2016-10" db="EMBL/GenBank/DDBJ databases">
        <authorList>
            <person name="de Groot N.N."/>
        </authorList>
    </citation>
    <scope>NUCLEOTIDE SEQUENCE [LARGE SCALE GENOMIC DNA]</scope>
    <source>
        <strain evidence="3 4">DSM 16195</strain>
    </source>
</reference>
<dbReference type="SUPFAM" id="SSF52833">
    <property type="entry name" value="Thioredoxin-like"/>
    <property type="match status" value="1"/>
</dbReference>
<dbReference type="PANTHER" id="PTHR30041:SF8">
    <property type="entry name" value="PROTEIN YFFB"/>
    <property type="match status" value="1"/>
</dbReference>
<protein>
    <submittedName>
        <fullName evidence="3">Arsenate reductase</fullName>
    </submittedName>
</protein>
<evidence type="ECO:0000313" key="4">
    <source>
        <dbReference type="Proteomes" id="UP000199321"/>
    </source>
</evidence>